<organism evidence="4 5">
    <name type="scientific">Catenaria anguillulae PL171</name>
    <dbReference type="NCBI Taxonomy" id="765915"/>
    <lineage>
        <taxon>Eukaryota</taxon>
        <taxon>Fungi</taxon>
        <taxon>Fungi incertae sedis</taxon>
        <taxon>Blastocladiomycota</taxon>
        <taxon>Blastocladiomycetes</taxon>
        <taxon>Blastocladiales</taxon>
        <taxon>Catenariaceae</taxon>
        <taxon>Catenaria</taxon>
    </lineage>
</organism>
<dbReference type="STRING" id="765915.A0A1Y2I397"/>
<dbReference type="AlphaFoldDB" id="A0A1Y2I397"/>
<keyword evidence="2" id="KW-0812">Transmembrane</keyword>
<sequence length="369" mass="40842">HQRTIDDCDVVAYNPTLLKKYEAHINVEICCDARVFHYMFKYIFKGPAHADVAVLAGEQIRDEIKEYIRCPRSFENLRTVNGNTLPTFHEAARGLGLVTDDNEWELVMQEAIRARNCADGVFNDGSRFAFRTPRSPRTAHYQLILTPVLHLTQLGFELGDIRVPDDVELYHASVDKDTAAAEFRGALDAIARNPDQSLAFAALQSAIDYALLPADAMNDDARACTYFVQGSSGRGKTFLLNHVINYIIMSGGIVLTCAFTGIAASSLKLGRTAHSTFNISINRDDLGRITCRVTRNSKRGRLLRAAHVLIWDELGMMDNAGIEAVDRLLRDVRECDSPFGGIVFIGCGDLKQLAPVVPRSTHEDVIAAS</sequence>
<keyword evidence="5" id="KW-1185">Reference proteome</keyword>
<evidence type="ECO:0000313" key="5">
    <source>
        <dbReference type="Proteomes" id="UP000193411"/>
    </source>
</evidence>
<dbReference type="GO" id="GO:0006310">
    <property type="term" value="P:DNA recombination"/>
    <property type="evidence" value="ECO:0007669"/>
    <property type="project" value="UniProtKB-KW"/>
</dbReference>
<evidence type="ECO:0000256" key="1">
    <source>
        <dbReference type="RuleBase" id="RU363044"/>
    </source>
</evidence>
<keyword evidence="2" id="KW-0472">Membrane</keyword>
<evidence type="ECO:0000313" key="4">
    <source>
        <dbReference type="EMBL" id="ORZ40421.1"/>
    </source>
</evidence>
<evidence type="ECO:0000259" key="3">
    <source>
        <dbReference type="Pfam" id="PF05970"/>
    </source>
</evidence>
<dbReference type="GO" id="GO:0005524">
    <property type="term" value="F:ATP binding"/>
    <property type="evidence" value="ECO:0007669"/>
    <property type="project" value="UniProtKB-KW"/>
</dbReference>
<dbReference type="Pfam" id="PF05970">
    <property type="entry name" value="PIF1"/>
    <property type="match status" value="1"/>
</dbReference>
<keyword evidence="2" id="KW-1133">Transmembrane helix</keyword>
<dbReference type="InterPro" id="IPR027417">
    <property type="entry name" value="P-loop_NTPase"/>
</dbReference>
<comment type="catalytic activity">
    <reaction evidence="1">
        <text>ATP + H2O = ADP + phosphate + H(+)</text>
        <dbReference type="Rhea" id="RHEA:13065"/>
        <dbReference type="ChEBI" id="CHEBI:15377"/>
        <dbReference type="ChEBI" id="CHEBI:15378"/>
        <dbReference type="ChEBI" id="CHEBI:30616"/>
        <dbReference type="ChEBI" id="CHEBI:43474"/>
        <dbReference type="ChEBI" id="CHEBI:456216"/>
        <dbReference type="EC" id="5.6.2.3"/>
    </reaction>
</comment>
<dbReference type="EC" id="5.6.2.3" evidence="1"/>
<dbReference type="EMBL" id="MCFL01000003">
    <property type="protein sequence ID" value="ORZ40421.1"/>
    <property type="molecule type" value="Genomic_DNA"/>
</dbReference>
<dbReference type="Proteomes" id="UP000193411">
    <property type="component" value="Unassembled WGS sequence"/>
</dbReference>
<keyword evidence="1" id="KW-0547">Nucleotide-binding</keyword>
<protein>
    <recommendedName>
        <fullName evidence="1">ATP-dependent DNA helicase</fullName>
        <ecNumber evidence="1">5.6.2.3</ecNumber>
    </recommendedName>
</protein>
<keyword evidence="1" id="KW-0378">Hydrolase</keyword>
<dbReference type="GO" id="GO:0016887">
    <property type="term" value="F:ATP hydrolysis activity"/>
    <property type="evidence" value="ECO:0007669"/>
    <property type="project" value="RHEA"/>
</dbReference>
<comment type="similarity">
    <text evidence="1">Belongs to the helicase family.</text>
</comment>
<keyword evidence="1" id="KW-0234">DNA repair</keyword>
<dbReference type="SUPFAM" id="SSF52540">
    <property type="entry name" value="P-loop containing nucleoside triphosphate hydrolases"/>
    <property type="match status" value="1"/>
</dbReference>
<keyword evidence="1" id="KW-0233">DNA recombination</keyword>
<dbReference type="GO" id="GO:0000723">
    <property type="term" value="P:telomere maintenance"/>
    <property type="evidence" value="ECO:0007669"/>
    <property type="project" value="InterPro"/>
</dbReference>
<accession>A0A1Y2I397</accession>
<dbReference type="InterPro" id="IPR010285">
    <property type="entry name" value="DNA_helicase_pif1-like_DEAD"/>
</dbReference>
<comment type="caution">
    <text evidence="4">The sequence shown here is derived from an EMBL/GenBank/DDBJ whole genome shotgun (WGS) entry which is preliminary data.</text>
</comment>
<dbReference type="OrthoDB" id="3366231at2759"/>
<dbReference type="PANTHER" id="PTHR10492">
    <property type="match status" value="1"/>
</dbReference>
<evidence type="ECO:0000256" key="2">
    <source>
        <dbReference type="SAM" id="Phobius"/>
    </source>
</evidence>
<feature type="non-terminal residue" evidence="4">
    <location>
        <position position="1"/>
    </location>
</feature>
<feature type="transmembrane region" description="Helical" evidence="2">
    <location>
        <begin position="243"/>
        <end position="264"/>
    </location>
</feature>
<keyword evidence="1 4" id="KW-0347">Helicase</keyword>
<dbReference type="Gene3D" id="3.40.50.300">
    <property type="entry name" value="P-loop containing nucleotide triphosphate hydrolases"/>
    <property type="match status" value="1"/>
</dbReference>
<feature type="non-terminal residue" evidence="4">
    <location>
        <position position="369"/>
    </location>
</feature>
<name>A0A1Y2I397_9FUNG</name>
<proteinExistence type="inferred from homology"/>
<feature type="domain" description="DNA helicase Pif1-like DEAD-box helicase" evidence="3">
    <location>
        <begin position="224"/>
        <end position="368"/>
    </location>
</feature>
<comment type="cofactor">
    <cofactor evidence="1">
        <name>Mg(2+)</name>
        <dbReference type="ChEBI" id="CHEBI:18420"/>
    </cofactor>
</comment>
<keyword evidence="1" id="KW-0067">ATP-binding</keyword>
<dbReference type="GO" id="GO:0006281">
    <property type="term" value="P:DNA repair"/>
    <property type="evidence" value="ECO:0007669"/>
    <property type="project" value="UniProtKB-KW"/>
</dbReference>
<gene>
    <name evidence="4" type="ORF">BCR44DRAFT_1383670</name>
</gene>
<reference evidence="4 5" key="1">
    <citation type="submission" date="2016-07" db="EMBL/GenBank/DDBJ databases">
        <title>Pervasive Adenine N6-methylation of Active Genes in Fungi.</title>
        <authorList>
            <consortium name="DOE Joint Genome Institute"/>
            <person name="Mondo S.J."/>
            <person name="Dannebaum R.O."/>
            <person name="Kuo R.C."/>
            <person name="Labutti K."/>
            <person name="Haridas S."/>
            <person name="Kuo A."/>
            <person name="Salamov A."/>
            <person name="Ahrendt S.R."/>
            <person name="Lipzen A."/>
            <person name="Sullivan W."/>
            <person name="Andreopoulos W.B."/>
            <person name="Clum A."/>
            <person name="Lindquist E."/>
            <person name="Daum C."/>
            <person name="Ramamoorthy G.K."/>
            <person name="Gryganskyi A."/>
            <person name="Culley D."/>
            <person name="Magnuson J.K."/>
            <person name="James T.Y."/>
            <person name="O'Malley M.A."/>
            <person name="Stajich J.E."/>
            <person name="Spatafora J.W."/>
            <person name="Visel A."/>
            <person name="Grigoriev I.V."/>
        </authorList>
    </citation>
    <scope>NUCLEOTIDE SEQUENCE [LARGE SCALE GENOMIC DNA]</scope>
    <source>
        <strain evidence="4 5">PL171</strain>
    </source>
</reference>
<keyword evidence="1" id="KW-0227">DNA damage</keyword>
<dbReference type="GO" id="GO:0043139">
    <property type="term" value="F:5'-3' DNA helicase activity"/>
    <property type="evidence" value="ECO:0007669"/>
    <property type="project" value="UniProtKB-EC"/>
</dbReference>